<evidence type="ECO:0000313" key="2">
    <source>
        <dbReference type="Proteomes" id="UP000287972"/>
    </source>
</evidence>
<dbReference type="Proteomes" id="UP000287972">
    <property type="component" value="Unassembled WGS sequence"/>
</dbReference>
<sequence>MYGAFRPHILQHHQQDHYTPQNIGTLQLNLTQVTVCKQSFVGGRTCNEKNEMSEKQCPSCGSKRDVEDEALDVYMRKIGTLFKTDTTNGTEWWQYNS</sequence>
<accession>A0A428PEM6</accession>
<name>A0A428PEM6_9HYPO</name>
<gene>
    <name evidence="1" type="ORF">CEP51_015200</name>
</gene>
<dbReference type="EMBL" id="NKCL01000784">
    <property type="protein sequence ID" value="RSL51502.1"/>
    <property type="molecule type" value="Genomic_DNA"/>
</dbReference>
<keyword evidence="2" id="KW-1185">Reference proteome</keyword>
<evidence type="ECO:0000313" key="1">
    <source>
        <dbReference type="EMBL" id="RSL51502.1"/>
    </source>
</evidence>
<protein>
    <submittedName>
        <fullName evidence="1">Uncharacterized protein</fullName>
    </submittedName>
</protein>
<proteinExistence type="predicted"/>
<reference evidence="1 2" key="1">
    <citation type="submission" date="2017-06" db="EMBL/GenBank/DDBJ databases">
        <title>Comparative genomic analysis of Ambrosia Fusariam Clade fungi.</title>
        <authorList>
            <person name="Stajich J.E."/>
            <person name="Carrillo J."/>
            <person name="Kijimoto T."/>
            <person name="Eskalen A."/>
            <person name="O'Donnell K."/>
            <person name="Kasson M."/>
        </authorList>
    </citation>
    <scope>NUCLEOTIDE SEQUENCE [LARGE SCALE GENOMIC DNA]</scope>
    <source>
        <strain evidence="1 2">NRRL62606</strain>
    </source>
</reference>
<dbReference type="AlphaFoldDB" id="A0A428PEM6"/>
<comment type="caution">
    <text evidence="1">The sequence shown here is derived from an EMBL/GenBank/DDBJ whole genome shotgun (WGS) entry which is preliminary data.</text>
</comment>
<organism evidence="1 2">
    <name type="scientific">Fusarium floridanum</name>
    <dbReference type="NCBI Taxonomy" id="1325733"/>
    <lineage>
        <taxon>Eukaryota</taxon>
        <taxon>Fungi</taxon>
        <taxon>Dikarya</taxon>
        <taxon>Ascomycota</taxon>
        <taxon>Pezizomycotina</taxon>
        <taxon>Sordariomycetes</taxon>
        <taxon>Hypocreomycetidae</taxon>
        <taxon>Hypocreales</taxon>
        <taxon>Nectriaceae</taxon>
        <taxon>Fusarium</taxon>
        <taxon>Fusarium solani species complex</taxon>
    </lineage>
</organism>